<organism evidence="1 2">
    <name type="scientific">Populus alba</name>
    <name type="common">White poplar</name>
    <dbReference type="NCBI Taxonomy" id="43335"/>
    <lineage>
        <taxon>Eukaryota</taxon>
        <taxon>Viridiplantae</taxon>
        <taxon>Streptophyta</taxon>
        <taxon>Embryophyta</taxon>
        <taxon>Tracheophyta</taxon>
        <taxon>Spermatophyta</taxon>
        <taxon>Magnoliopsida</taxon>
        <taxon>eudicotyledons</taxon>
        <taxon>Gunneridae</taxon>
        <taxon>Pentapetalae</taxon>
        <taxon>rosids</taxon>
        <taxon>fabids</taxon>
        <taxon>Malpighiales</taxon>
        <taxon>Salicaceae</taxon>
        <taxon>Saliceae</taxon>
        <taxon>Populus</taxon>
    </lineage>
</organism>
<proteinExistence type="predicted"/>
<keyword evidence="2" id="KW-1185">Reference proteome</keyword>
<dbReference type="Proteomes" id="UP000309997">
    <property type="component" value="Unassembled WGS sequence"/>
</dbReference>
<name>A0ACC4D1V3_POPAL</name>
<evidence type="ECO:0000313" key="1">
    <source>
        <dbReference type="EMBL" id="KAL3610965.1"/>
    </source>
</evidence>
<accession>A0ACC4D1V3</accession>
<gene>
    <name evidence="1" type="ORF">D5086_001985</name>
</gene>
<reference evidence="1 2" key="1">
    <citation type="journal article" date="2024" name="Plant Biotechnol. J.">
        <title>Genome and CRISPR/Cas9 system of a widespread forest tree (Populus alba) in the world.</title>
        <authorList>
            <person name="Liu Y.J."/>
            <person name="Jiang P.F."/>
            <person name="Han X.M."/>
            <person name="Li X.Y."/>
            <person name="Wang H.M."/>
            <person name="Wang Y.J."/>
            <person name="Wang X.X."/>
            <person name="Zeng Q.Y."/>
        </authorList>
    </citation>
    <scope>NUCLEOTIDE SEQUENCE [LARGE SCALE GENOMIC DNA]</scope>
    <source>
        <strain evidence="2">cv. PAL-ZL1</strain>
    </source>
</reference>
<protein>
    <submittedName>
        <fullName evidence="1">Uncharacterized protein</fullName>
    </submittedName>
</protein>
<evidence type="ECO:0000313" key="2">
    <source>
        <dbReference type="Proteomes" id="UP000309997"/>
    </source>
</evidence>
<comment type="caution">
    <text evidence="1">The sequence shown here is derived from an EMBL/GenBank/DDBJ whole genome shotgun (WGS) entry which is preliminary data.</text>
</comment>
<sequence>MAKFPVPCKDRRTQKMIMSFSELEIDLAWLLVQMSNRDDKLIKVKNSKKDEAERRSYQGDASNHHSLFYTISEEEDEEEIYPKRKNKRFRSIDHIYKVTGPVLQDFVYSKKKRSLSC</sequence>
<dbReference type="EMBL" id="RCHU02000001">
    <property type="protein sequence ID" value="KAL3610965.1"/>
    <property type="molecule type" value="Genomic_DNA"/>
</dbReference>